<feature type="transmembrane region" description="Helical" evidence="2">
    <location>
        <begin position="73"/>
        <end position="97"/>
    </location>
</feature>
<keyword evidence="2" id="KW-0812">Transmembrane</keyword>
<evidence type="ECO:0000259" key="3">
    <source>
        <dbReference type="Pfam" id="PF00884"/>
    </source>
</evidence>
<protein>
    <recommendedName>
        <fullName evidence="3">Sulfatase N-terminal domain-containing protein</fullName>
    </recommendedName>
</protein>
<dbReference type="EMBL" id="CANTFM010000062">
    <property type="protein sequence ID" value="CAI5710121.1"/>
    <property type="molecule type" value="Genomic_DNA"/>
</dbReference>
<dbReference type="CDD" id="cd16015">
    <property type="entry name" value="LTA_synthase"/>
    <property type="match status" value="1"/>
</dbReference>
<feature type="transmembrane region" description="Helical" evidence="2">
    <location>
        <begin position="20"/>
        <end position="41"/>
    </location>
</feature>
<keyword evidence="2" id="KW-1133">Transmembrane helix</keyword>
<evidence type="ECO:0000313" key="4">
    <source>
        <dbReference type="EMBL" id="CAI5710121.1"/>
    </source>
</evidence>
<dbReference type="Pfam" id="PF00884">
    <property type="entry name" value="Sulfatase"/>
    <property type="match status" value="1"/>
</dbReference>
<dbReference type="SUPFAM" id="SSF53649">
    <property type="entry name" value="Alkaline phosphatase-like"/>
    <property type="match status" value="1"/>
</dbReference>
<evidence type="ECO:0000256" key="2">
    <source>
        <dbReference type="SAM" id="Phobius"/>
    </source>
</evidence>
<sequence>MYGNANDNTFRVNVQVTTLGFMEDSVCTTYFVFTLWAFDLVKKAIKKHFKYQGGRDYAHFQKQKRLARLASKILTFLVSWPLFFVTVMPFVCDMLLVRFRQLRFTMEILLYAYHEIAYIRAAPISKKEFHVAFLHLFVMVVAATFIATVRTKTRWADLSSWNPMHFVANVTISRISRFSTESIQHDGQSYEKVESIESASNQSVTHKALDTNFVNELTTDKRRLQLAVSFVTLIAFPLFIVGISRSSSALVACSALNMTLNQVLMQALLPRSTRNDDRSNSKVWAETFIHSPTEEHKLFGNSLFRRTTGFRGDLAFNVTSDSDDPPNVIFIVLEAARYHNSHYLVGELDPSNLFNGTNITITPNFDKWAKRGVSFRNMWSSFPSSRCLESVLLAQVPYNDAAKTAIAGGRADTKLSGLPQLFLAKGYETFFMTGSDLNHDRWDIFLSAHGFDTVFAYQKVRALAESDLGISRADWTGPEKRKLFWGAHDDISFQLLGDLLVNKTKEQNKRMAKGEPKKPLFHMQYTISSHEPFEARPKWYADMEKPDFSDLHAGLDRSNEVKNYMEMQYFVDMELGKFMDRMEHEGILNNSIVVVLGDHGYGVELTNRYMQDVSVTRVPATIIAEGRLGKYAGLIIDDAAEHYDLLNTLADITGLPDGGFLQHGVGRSLKRKIPFGERVIFSNNPAHKMSIVRGHQRLQYDRDLDSVLLHNADTDHDMKVDLFPNLTTEEKTEWLGWRDVGRDIIRYYLQRWDDNCLLAVNCTKH</sequence>
<proteinExistence type="predicted"/>
<evidence type="ECO:0000313" key="5">
    <source>
        <dbReference type="Proteomes" id="UP001162029"/>
    </source>
</evidence>
<dbReference type="PANTHER" id="PTHR43751:SF3">
    <property type="entry name" value="SULFATASE N-TERMINAL DOMAIN-CONTAINING PROTEIN"/>
    <property type="match status" value="1"/>
</dbReference>
<keyword evidence="5" id="KW-1185">Reference proteome</keyword>
<dbReference type="InterPro" id="IPR000917">
    <property type="entry name" value="Sulfatase_N"/>
</dbReference>
<keyword evidence="2" id="KW-0472">Membrane</keyword>
<organism evidence="4 5">
    <name type="scientific">Peronospora destructor</name>
    <dbReference type="NCBI Taxonomy" id="86335"/>
    <lineage>
        <taxon>Eukaryota</taxon>
        <taxon>Sar</taxon>
        <taxon>Stramenopiles</taxon>
        <taxon>Oomycota</taxon>
        <taxon>Peronosporomycetes</taxon>
        <taxon>Peronosporales</taxon>
        <taxon>Peronosporaceae</taxon>
        <taxon>Peronospora</taxon>
    </lineage>
</organism>
<dbReference type="AlphaFoldDB" id="A0AAV0SZE6"/>
<evidence type="ECO:0000256" key="1">
    <source>
        <dbReference type="PIRSR" id="PIRSR600917-52"/>
    </source>
</evidence>
<feature type="domain" description="Sulfatase N-terminal" evidence="3">
    <location>
        <begin position="326"/>
        <end position="654"/>
    </location>
</feature>
<dbReference type="Proteomes" id="UP001162029">
    <property type="component" value="Unassembled WGS sequence"/>
</dbReference>
<name>A0AAV0SZE6_9STRA</name>
<dbReference type="PANTHER" id="PTHR43751">
    <property type="entry name" value="SULFATASE"/>
    <property type="match status" value="1"/>
</dbReference>
<feature type="transmembrane region" description="Helical" evidence="2">
    <location>
        <begin position="129"/>
        <end position="149"/>
    </location>
</feature>
<gene>
    <name evidence="4" type="ORF">PDE001_LOCUS386</name>
</gene>
<accession>A0AAV0SZE6</accession>
<feature type="transmembrane region" description="Helical" evidence="2">
    <location>
        <begin position="224"/>
        <end position="243"/>
    </location>
</feature>
<reference evidence="4" key="1">
    <citation type="submission" date="2022-12" db="EMBL/GenBank/DDBJ databases">
        <authorList>
            <person name="Webb A."/>
        </authorList>
    </citation>
    <scope>NUCLEOTIDE SEQUENCE</scope>
    <source>
        <strain evidence="4">Pd1</strain>
    </source>
</reference>
<dbReference type="InterPro" id="IPR052701">
    <property type="entry name" value="GAG_Ulvan_Degrading_Sulfatases"/>
</dbReference>
<comment type="PTM">
    <text evidence="1">The conversion to 3-oxoalanine (also known as C-formylglycine, FGly), of a serine or cysteine residue in prokaryotes and of a cysteine residue in eukaryotes, is critical for catalytic activity.</text>
</comment>
<comment type="caution">
    <text evidence="4">The sequence shown here is derived from an EMBL/GenBank/DDBJ whole genome shotgun (WGS) entry which is preliminary data.</text>
</comment>
<dbReference type="InterPro" id="IPR017850">
    <property type="entry name" value="Alkaline_phosphatase_core_sf"/>
</dbReference>
<feature type="modified residue" description="3-oxoalanine (Ser)" evidence="1">
    <location>
        <position position="384"/>
    </location>
</feature>
<dbReference type="Gene3D" id="3.40.720.10">
    <property type="entry name" value="Alkaline Phosphatase, subunit A"/>
    <property type="match status" value="1"/>
</dbReference>